<dbReference type="GO" id="GO:0016020">
    <property type="term" value="C:membrane"/>
    <property type="evidence" value="ECO:0007669"/>
    <property type="project" value="UniProtKB-SubCell"/>
</dbReference>
<dbReference type="Proteomes" id="UP001206925">
    <property type="component" value="Unassembled WGS sequence"/>
</dbReference>
<evidence type="ECO:0000256" key="7">
    <source>
        <dbReference type="SAM" id="Phobius"/>
    </source>
</evidence>
<evidence type="ECO:0000256" key="3">
    <source>
        <dbReference type="ARBA" id="ARBA00022692"/>
    </source>
</evidence>
<dbReference type="Pfam" id="PF22614">
    <property type="entry name" value="Slo-like_RCK"/>
    <property type="match status" value="1"/>
</dbReference>
<reference evidence="9" key="1">
    <citation type="submission" date="2022-06" db="EMBL/GenBank/DDBJ databases">
        <title>Uncovering the hologenomic basis of an extraordinary plant invasion.</title>
        <authorList>
            <person name="Bieker V.C."/>
            <person name="Martin M.D."/>
            <person name="Gilbert T."/>
            <person name="Hodgins K."/>
            <person name="Battlay P."/>
            <person name="Petersen B."/>
            <person name="Wilson J."/>
        </authorList>
    </citation>
    <scope>NUCLEOTIDE SEQUENCE</scope>
    <source>
        <strain evidence="9">AA19_3_7</strain>
        <tissue evidence="9">Leaf</tissue>
    </source>
</reference>
<gene>
    <name evidence="9" type="ORF">M8C21_016435</name>
</gene>
<dbReference type="EMBL" id="JAMZMK010011119">
    <property type="protein sequence ID" value="KAI7728914.1"/>
    <property type="molecule type" value="Genomic_DNA"/>
</dbReference>
<feature type="compositionally biased region" description="Low complexity" evidence="6">
    <location>
        <begin position="54"/>
        <end position="68"/>
    </location>
</feature>
<evidence type="ECO:0000313" key="9">
    <source>
        <dbReference type="EMBL" id="KAI7728914.1"/>
    </source>
</evidence>
<organism evidence="9 10">
    <name type="scientific">Ambrosia artemisiifolia</name>
    <name type="common">Common ragweed</name>
    <dbReference type="NCBI Taxonomy" id="4212"/>
    <lineage>
        <taxon>Eukaryota</taxon>
        <taxon>Viridiplantae</taxon>
        <taxon>Streptophyta</taxon>
        <taxon>Embryophyta</taxon>
        <taxon>Tracheophyta</taxon>
        <taxon>Spermatophyta</taxon>
        <taxon>Magnoliopsida</taxon>
        <taxon>eudicotyledons</taxon>
        <taxon>Gunneridae</taxon>
        <taxon>Pentapetalae</taxon>
        <taxon>asterids</taxon>
        <taxon>campanulids</taxon>
        <taxon>Asterales</taxon>
        <taxon>Asteraceae</taxon>
        <taxon>Asteroideae</taxon>
        <taxon>Heliantheae alliance</taxon>
        <taxon>Heliantheae</taxon>
        <taxon>Ambrosia</taxon>
    </lineage>
</organism>
<feature type="compositionally biased region" description="Low complexity" evidence="6">
    <location>
        <begin position="18"/>
        <end position="28"/>
    </location>
</feature>
<keyword evidence="3 7" id="KW-0812">Transmembrane</keyword>
<evidence type="ECO:0000313" key="10">
    <source>
        <dbReference type="Proteomes" id="UP001206925"/>
    </source>
</evidence>
<dbReference type="InterPro" id="IPR010420">
    <property type="entry name" value="CASTOR/POLLUX/SYM8_dom"/>
</dbReference>
<dbReference type="Pfam" id="PF06241">
    <property type="entry name" value="Castor_Poll_mid"/>
    <property type="match status" value="1"/>
</dbReference>
<dbReference type="PANTHER" id="PTHR31563:SF1">
    <property type="entry name" value="ION CHANNEL CASTOR-RELATED"/>
    <property type="match status" value="1"/>
</dbReference>
<feature type="region of interest" description="Disordered" evidence="6">
    <location>
        <begin position="1"/>
        <end position="69"/>
    </location>
</feature>
<dbReference type="InterPro" id="IPR003148">
    <property type="entry name" value="RCK_N"/>
</dbReference>
<comment type="caution">
    <text evidence="9">The sequence shown here is derived from an EMBL/GenBank/DDBJ whole genome shotgun (WGS) entry which is preliminary data.</text>
</comment>
<evidence type="ECO:0000256" key="4">
    <source>
        <dbReference type="ARBA" id="ARBA00022989"/>
    </source>
</evidence>
<evidence type="ECO:0000256" key="1">
    <source>
        <dbReference type="ARBA" id="ARBA00004141"/>
    </source>
</evidence>
<dbReference type="Gene3D" id="3.40.50.720">
    <property type="entry name" value="NAD(P)-binding Rossmann-like Domain"/>
    <property type="match status" value="1"/>
</dbReference>
<keyword evidence="4 7" id="KW-1133">Transmembrane helix</keyword>
<feature type="domain" description="RCK N-terminal" evidence="8">
    <location>
        <begin position="280"/>
        <end position="421"/>
    </location>
</feature>
<accession>A0AAD5BV85</accession>
<feature type="non-terminal residue" evidence="9">
    <location>
        <position position="1"/>
    </location>
</feature>
<dbReference type="PANTHER" id="PTHR31563">
    <property type="entry name" value="ION CHANNEL POLLUX-RELATED"/>
    <property type="match status" value="1"/>
</dbReference>
<comment type="similarity">
    <text evidence="2">Belongs to the castor/pollux (TC 1.A.1.23) family.</text>
</comment>
<evidence type="ECO:0000256" key="2">
    <source>
        <dbReference type="ARBA" id="ARBA00008577"/>
    </source>
</evidence>
<evidence type="ECO:0000259" key="8">
    <source>
        <dbReference type="PROSITE" id="PS51201"/>
    </source>
</evidence>
<evidence type="ECO:0000256" key="6">
    <source>
        <dbReference type="SAM" id="MobiDB-lite"/>
    </source>
</evidence>
<name>A0AAD5BV85_AMBAR</name>
<dbReference type="AlphaFoldDB" id="A0AAD5BV85"/>
<dbReference type="SUPFAM" id="SSF116726">
    <property type="entry name" value="TrkA C-terminal domain-like"/>
    <property type="match status" value="1"/>
</dbReference>
<comment type="subcellular location">
    <subcellularLocation>
        <location evidence="1">Membrane</location>
        <topology evidence="1">Multi-pass membrane protein</topology>
    </subcellularLocation>
</comment>
<feature type="transmembrane region" description="Helical" evidence="7">
    <location>
        <begin position="239"/>
        <end position="264"/>
    </location>
</feature>
<feature type="region of interest" description="Disordered" evidence="6">
    <location>
        <begin position="87"/>
        <end position="115"/>
    </location>
</feature>
<proteinExistence type="inferred from homology"/>
<evidence type="ECO:0000256" key="5">
    <source>
        <dbReference type="ARBA" id="ARBA00023136"/>
    </source>
</evidence>
<feature type="compositionally biased region" description="Basic residues" evidence="6">
    <location>
        <begin position="33"/>
        <end position="42"/>
    </location>
</feature>
<protein>
    <recommendedName>
        <fullName evidence="8">RCK N-terminal domain-containing protein</fullName>
    </recommendedName>
</protein>
<feature type="transmembrane region" description="Helical" evidence="7">
    <location>
        <begin position="187"/>
        <end position="207"/>
    </location>
</feature>
<dbReference type="PROSITE" id="PS51201">
    <property type="entry name" value="RCK_N"/>
    <property type="match status" value="1"/>
</dbReference>
<keyword evidence="10" id="KW-1185">Reference proteome</keyword>
<dbReference type="InterPro" id="IPR036721">
    <property type="entry name" value="RCK_C_sf"/>
</dbReference>
<feature type="compositionally biased region" description="Polar residues" evidence="6">
    <location>
        <begin position="98"/>
        <end position="110"/>
    </location>
</feature>
<keyword evidence="5 7" id="KW-0472">Membrane</keyword>
<dbReference type="GO" id="GO:0006813">
    <property type="term" value="P:potassium ion transport"/>
    <property type="evidence" value="ECO:0007669"/>
    <property type="project" value="InterPro"/>
</dbReference>
<sequence>MDSHDPSPSPPSINRDWFFPVPSPSFTHPSPPTRHHLHKPPTRRFSTYSTKQHSTTTILSSQPSSSSSYRDYKYAGFRRRTNFSRRYERSHTPEVDVSSPSHQVLQTSDDNNNNNKLTLNKVTGLAGSRLKFRWQMPFLLAAQIIKLNGRLQACNLVQPMDFDDHDYEENVEIPNKRLKIRPYSKPLALLVATLLLIGVGGLALFGVTDDSLADCLWLSWTYVADSGNHANSEGVGPRLVSVSISFGGMLIFAMMLGLVTDAISEKFDSLRKGRSEVVKKDHTLILGWSDKLGSLLNQLAIANESMGGGIVVVMAERDKEEMELDIAKMEFDFRQTSVICRSGSPLILADLKKVSVSKARAIIVLAEDGNADQSDARALRTVLSLTGVKDGLRGHIVVELGDLDNEVLVKLVGGDLVETVVAHDVIGRLMIQCARQPGLAQVWEDILGFENCEFYIKRWPQLDGMPFEDVLISFPDAIPCGVKSASRGGKIILNPDESYVLQEGDEVLVIAEDDDTYAPVPLPTVKAAPFIHISRPARKPQKILLCGWRRDIDDMIVVWRGNLPKALFVPNSLEKILLCGWRRDIEDMITVLDAFLAPGSELWMFNEVVEGVREQKLIDGGLDIERLMNITLVHREGNAVIRRHLESLPLESFDSILILADESVEDSAIQADSRSLATLLLIRDIQAKRLPYRDAKASQGRKGSFSQEAANGLEVKIGESFGMGNEMHIRQADLYIEDGEELSFYEILLRARQRREIVIGYRSGNVEKAVINPPGKMEKRRW</sequence>
<feature type="compositionally biased region" description="Polar residues" evidence="6">
    <location>
        <begin position="44"/>
        <end position="53"/>
    </location>
</feature>
<dbReference type="InterPro" id="IPR044849">
    <property type="entry name" value="CASTOR/POLLUX/SYM8-like"/>
</dbReference>